<dbReference type="Proteomes" id="UP000886217">
    <property type="component" value="Unassembled WGS sequence"/>
</dbReference>
<dbReference type="Pfam" id="PF04456">
    <property type="entry name" value="DUF503"/>
    <property type="match status" value="1"/>
</dbReference>
<dbReference type="Gene3D" id="3.30.70.1120">
    <property type="entry name" value="TT1725-like"/>
    <property type="match status" value="1"/>
</dbReference>
<dbReference type="InterPro" id="IPR007546">
    <property type="entry name" value="DUF503"/>
</dbReference>
<proteinExistence type="predicted"/>
<accession>A0A7C5K193</accession>
<dbReference type="EMBL" id="DRTU01000225">
    <property type="protein sequence ID" value="HHI00893.1"/>
    <property type="molecule type" value="Genomic_DNA"/>
</dbReference>
<dbReference type="SUPFAM" id="SSF103007">
    <property type="entry name" value="Hypothetical protein TT1725"/>
    <property type="match status" value="1"/>
</dbReference>
<gene>
    <name evidence="1" type="ORF">ENL40_05430</name>
</gene>
<dbReference type="PANTHER" id="PTHR36441:SF1">
    <property type="entry name" value="DUF503 DOMAIN-CONTAINING PROTEIN"/>
    <property type="match status" value="1"/>
</dbReference>
<evidence type="ECO:0000313" key="1">
    <source>
        <dbReference type="EMBL" id="HHI00893.1"/>
    </source>
</evidence>
<comment type="caution">
    <text evidence="1">The sequence shown here is derived from an EMBL/GenBank/DDBJ whole genome shotgun (WGS) entry which is preliminary data.</text>
</comment>
<organism evidence="1">
    <name type="scientific">Thermococcus litoralis</name>
    <dbReference type="NCBI Taxonomy" id="2265"/>
    <lineage>
        <taxon>Archaea</taxon>
        <taxon>Methanobacteriati</taxon>
        <taxon>Methanobacteriota</taxon>
        <taxon>Thermococci</taxon>
        <taxon>Thermococcales</taxon>
        <taxon>Thermococcaceae</taxon>
        <taxon>Thermococcus</taxon>
    </lineage>
</organism>
<dbReference type="AlphaFoldDB" id="A0A7C5K193"/>
<sequence>MFKRCESPVVGLLILEIKIHGAKSLKDRRQVVRSLVTILRRRWNVSVSDLGPLDSWSDAIMAIGVIGSSFDSVEDLLSEVSQFLTIKEDLAEFSIVRMKREVEKHDIF</sequence>
<name>A0A7C5K193_THELI</name>
<protein>
    <submittedName>
        <fullName evidence="1">DUF503 domain-containing protein</fullName>
    </submittedName>
</protein>
<dbReference type="InterPro" id="IPR036746">
    <property type="entry name" value="TT1725-like_sf"/>
</dbReference>
<dbReference type="PANTHER" id="PTHR36441">
    <property type="entry name" value="HYPOTHETICAL CYTOSOLIC PROTEIN"/>
    <property type="match status" value="1"/>
</dbReference>
<reference evidence="1" key="1">
    <citation type="journal article" date="2020" name="mSystems">
        <title>Genome- and Community-Level Interaction Insights into Carbon Utilization and Element Cycling Functions of Hydrothermarchaeota in Hydrothermal Sediment.</title>
        <authorList>
            <person name="Zhou Z."/>
            <person name="Liu Y."/>
            <person name="Xu W."/>
            <person name="Pan J."/>
            <person name="Luo Z.H."/>
            <person name="Li M."/>
        </authorList>
    </citation>
    <scope>NUCLEOTIDE SEQUENCE [LARGE SCALE GENOMIC DNA]</scope>
    <source>
        <strain evidence="1">HyVt-93</strain>
    </source>
</reference>